<proteinExistence type="predicted"/>
<evidence type="ECO:0000313" key="3">
    <source>
        <dbReference type="EMBL" id="SPO49320.1"/>
    </source>
</evidence>
<protein>
    <submittedName>
        <fullName evidence="3">Uncharacterized protein</fullName>
    </submittedName>
</protein>
<keyword evidence="1" id="KW-0175">Coiled coil</keyword>
<dbReference type="AlphaFoldDB" id="A0A5C3FYK4"/>
<feature type="region of interest" description="Disordered" evidence="2">
    <location>
        <begin position="378"/>
        <end position="398"/>
    </location>
</feature>
<dbReference type="Proteomes" id="UP000325008">
    <property type="component" value="Unassembled WGS sequence"/>
</dbReference>
<feature type="coiled-coil region" evidence="1">
    <location>
        <begin position="279"/>
        <end position="314"/>
    </location>
</feature>
<evidence type="ECO:0000256" key="2">
    <source>
        <dbReference type="SAM" id="MobiDB-lite"/>
    </source>
</evidence>
<reference evidence="3" key="1">
    <citation type="submission" date="2018-03" db="EMBL/GenBank/DDBJ databases">
        <authorList>
            <person name="Guldener U."/>
        </authorList>
    </citation>
    <scope>NUCLEOTIDE SEQUENCE [LARGE SCALE GENOMIC DNA]</scope>
    <source>
        <strain evidence="3">ATCC34888</strain>
    </source>
</reference>
<evidence type="ECO:0000313" key="4">
    <source>
        <dbReference type="Proteomes" id="UP000325008"/>
    </source>
</evidence>
<feature type="region of interest" description="Disordered" evidence="2">
    <location>
        <begin position="133"/>
        <end position="176"/>
    </location>
</feature>
<accession>A0A5C3FYK4</accession>
<organism evidence="3 4">
    <name type="scientific">Pseudozyma antarctica</name>
    <name type="common">Yeast</name>
    <name type="synonym">Candida antarctica</name>
    <dbReference type="NCBI Taxonomy" id="84753"/>
    <lineage>
        <taxon>Eukaryota</taxon>
        <taxon>Fungi</taxon>
        <taxon>Dikarya</taxon>
        <taxon>Basidiomycota</taxon>
        <taxon>Ustilaginomycotina</taxon>
        <taxon>Ustilaginomycetes</taxon>
        <taxon>Ustilaginales</taxon>
        <taxon>Ustilaginaceae</taxon>
        <taxon>Moesziomyces</taxon>
    </lineage>
</organism>
<name>A0A5C3FYK4_PSEA2</name>
<gene>
    <name evidence="3" type="ORF">PSANT_07012</name>
</gene>
<evidence type="ECO:0000256" key="1">
    <source>
        <dbReference type="SAM" id="Coils"/>
    </source>
</evidence>
<feature type="compositionally biased region" description="Basic residues" evidence="2">
    <location>
        <begin position="387"/>
        <end position="398"/>
    </location>
</feature>
<sequence length="846" mass="84911">MAQSPPNSPPSRVSGVIGLSAAVLNVFNLMFAVKTTTLASSQFSSPPSPPTLLTLLPAGRPPICTLARAEGSGQGLCRRIQMQVSDKPGDKSRNTSNKQKRMVKRRVSQAPQPRFMAPQDPVEALLGPALVGNEDKDAIKPPFDPVLRSASDASTPGSNPPISSQNGMSSSGYVFPDTNYVQQQPVYNTGYTSADGATSPSADGASRCCASETGSRANFQGQPVRGRVVKATREAIPLTGGPADPRGLGHTPTYGAVGVPGRHPGQLAVNAMPGYREYLARLQAEQQRQNQAALQQQQQQAAAMTAQSEAAAADGASGAEAVAASGEPVLRRRSVAGNALAGSHEDAAGLDKRGWGSALPLAGIGILLGYAQSMTAFPQNREEERNKKKKELPRSKRPRCRLRASPVVTPPLVLRAWEPPVVWLTSFGRRVVFPQTPQYSSAGADGSALAPTTQYSSSYAGSGVQSQPDTSAVSAELNAAAGVQSSSGSGGSVLKKRDSLSAADVDATKLESRSLSKRGGFGSALAIGGTTMMFGTLFGNLFVANKQKSKPVPFVTPNADTRGPMIPGGELYTEFLEAKRRGQVGGGGDQDALIGAGVAGGTPASVGANAISAGASASVYAGQSQAPAYAGTVDGTVGTGGTGSVAAAAGSAMAGDGGAVLKKRASGVLAEAETSAAGALRGSSGGLGGLSRASGSAGGLARGGAAAAEAGAGGLARTSATAEREVAEFGFRPQSNGLNAARPAMISDIGASGRAVNPVLLEELAGRSGAGSASVRGLTGTAGTSSAQEVLAAERSRAAELQAISEGGDAVAEGAEGAAKKKGGMAKALGTIGTAAGATMTFSGTG</sequence>
<feature type="compositionally biased region" description="Basic residues" evidence="2">
    <location>
        <begin position="98"/>
        <end position="107"/>
    </location>
</feature>
<keyword evidence="4" id="KW-1185">Reference proteome</keyword>
<dbReference type="EMBL" id="OOIQ01000027">
    <property type="protein sequence ID" value="SPO49320.1"/>
    <property type="molecule type" value="Genomic_DNA"/>
</dbReference>
<feature type="region of interest" description="Disordered" evidence="2">
    <location>
        <begin position="82"/>
        <end position="112"/>
    </location>
</feature>
<comment type="caution">
    <text evidence="3">The sequence shown here is derived from an EMBL/GenBank/DDBJ whole genome shotgun (WGS) entry which is preliminary data.</text>
</comment>
<dbReference type="OrthoDB" id="2556707at2759"/>
<feature type="compositionally biased region" description="Polar residues" evidence="2">
    <location>
        <begin position="151"/>
        <end position="172"/>
    </location>
</feature>